<feature type="domain" description="Aminotransferase class I/classII large" evidence="6">
    <location>
        <begin position="53"/>
        <end position="388"/>
    </location>
</feature>
<dbReference type="InterPro" id="IPR004839">
    <property type="entry name" value="Aminotransferase_I/II_large"/>
</dbReference>
<dbReference type="Proteomes" id="UP001160550">
    <property type="component" value="Unassembled WGS sequence"/>
</dbReference>
<proteinExistence type="inferred from homology"/>
<comment type="cofactor">
    <cofactor evidence="1">
        <name>pyridoxal 5'-phosphate</name>
        <dbReference type="ChEBI" id="CHEBI:597326"/>
    </cofactor>
</comment>
<keyword evidence="7" id="KW-0808">Transferase</keyword>
<dbReference type="Gene3D" id="3.90.1150.10">
    <property type="entry name" value="Aspartate Aminotransferase, domain 1"/>
    <property type="match status" value="1"/>
</dbReference>
<organism evidence="7 8">
    <name type="scientific">Luteimonas composti</name>
    <dbReference type="NCBI Taxonomy" id="398257"/>
    <lineage>
        <taxon>Bacteria</taxon>
        <taxon>Pseudomonadati</taxon>
        <taxon>Pseudomonadota</taxon>
        <taxon>Gammaproteobacteria</taxon>
        <taxon>Lysobacterales</taxon>
        <taxon>Lysobacteraceae</taxon>
        <taxon>Luteimonas</taxon>
    </lineage>
</organism>
<dbReference type="EMBL" id="JARYGX010000010">
    <property type="protein sequence ID" value="MDH7452360.1"/>
    <property type="molecule type" value="Genomic_DNA"/>
</dbReference>
<dbReference type="InterPro" id="IPR015424">
    <property type="entry name" value="PyrdxlP-dep_Trfase"/>
</dbReference>
<dbReference type="InterPro" id="IPR015422">
    <property type="entry name" value="PyrdxlP-dep_Trfase_small"/>
</dbReference>
<protein>
    <recommendedName>
        <fullName evidence="2">cysteine-S-conjugate beta-lyase</fullName>
        <ecNumber evidence="2">4.4.1.13</ecNumber>
    </recommendedName>
</protein>
<keyword evidence="4" id="KW-0456">Lyase</keyword>
<sequence length="397" mass="42468">MTPDPASADGLPDFDRIDEAALRAAGGLKWTAFPGSIGAFVAEMDFGIAPPVSAALRQAIDAGRCGYPTPALSRELSSACARWLQAHCGWHVDPARIHGVGDVLGALEVALHHFVPRDTAVVLPTPAYMPFRPLLESLGHRVVEVPHLRHPDGWAMDLDGIERALRGGAGLVVLCNPHNPTGRVFDAGELRALGGVVERHGARVFADEIHAPLVLEGRHVPYASVSEAAARHAITAVSASKGWNLAGLKCAQLVLSSDADLERWRRLALFAGHGVSGLGMIASAAAFREGGPWLEHVLAYLRRNRDLLSDWIAAHWPEAGFIAPQGTYLAWIDCRGLGVPDGTSAARYFLREAQVALTDGRDCGDAGAGHVRMNFAMPRPLLLQALERMQAALARRG</sequence>
<dbReference type="RefSeq" id="WP_280941566.1">
    <property type="nucleotide sequence ID" value="NZ_JARYGX010000010.1"/>
</dbReference>
<dbReference type="GO" id="GO:0008483">
    <property type="term" value="F:transaminase activity"/>
    <property type="evidence" value="ECO:0007669"/>
    <property type="project" value="UniProtKB-KW"/>
</dbReference>
<keyword evidence="8" id="KW-1185">Reference proteome</keyword>
<keyword evidence="3" id="KW-0663">Pyridoxal phosphate</keyword>
<evidence type="ECO:0000256" key="2">
    <source>
        <dbReference type="ARBA" id="ARBA00012224"/>
    </source>
</evidence>
<evidence type="ECO:0000256" key="4">
    <source>
        <dbReference type="ARBA" id="ARBA00023239"/>
    </source>
</evidence>
<dbReference type="PANTHER" id="PTHR43525:SF2">
    <property type="entry name" value="CYSTATHIONINE BETA-LYASE-RELATED"/>
    <property type="match status" value="1"/>
</dbReference>
<evidence type="ECO:0000256" key="5">
    <source>
        <dbReference type="ARBA" id="ARBA00037974"/>
    </source>
</evidence>
<keyword evidence="7" id="KW-0032">Aminotransferase</keyword>
<reference evidence="7" key="2">
    <citation type="submission" date="2023-04" db="EMBL/GenBank/DDBJ databases">
        <authorList>
            <person name="Sun J.-Q."/>
        </authorList>
    </citation>
    <scope>NUCLEOTIDE SEQUENCE</scope>
    <source>
        <strain evidence="7">CC-YY355</strain>
    </source>
</reference>
<reference evidence="7" key="1">
    <citation type="journal article" date="2007" name="Int. J. Syst. Evol. Microbiol.">
        <title>Luteimonas composti sp. nov., a moderately thermophilic bacterium isolated from food waste.</title>
        <authorList>
            <person name="Young C.C."/>
            <person name="Kampfer P."/>
            <person name="Chen W.M."/>
            <person name="Yen W.S."/>
            <person name="Arun A.B."/>
            <person name="Lai W.A."/>
            <person name="Shen F.T."/>
            <person name="Rekha P.D."/>
            <person name="Lin K.Y."/>
            <person name="Chou J.H."/>
        </authorList>
    </citation>
    <scope>NUCLEOTIDE SEQUENCE</scope>
    <source>
        <strain evidence="7">CC-YY355</strain>
    </source>
</reference>
<dbReference type="Gene3D" id="3.40.640.10">
    <property type="entry name" value="Type I PLP-dependent aspartate aminotransferase-like (Major domain)"/>
    <property type="match status" value="1"/>
</dbReference>
<dbReference type="SUPFAM" id="SSF53383">
    <property type="entry name" value="PLP-dependent transferases"/>
    <property type="match status" value="1"/>
</dbReference>
<evidence type="ECO:0000259" key="6">
    <source>
        <dbReference type="Pfam" id="PF00155"/>
    </source>
</evidence>
<evidence type="ECO:0000256" key="3">
    <source>
        <dbReference type="ARBA" id="ARBA00022898"/>
    </source>
</evidence>
<dbReference type="InterPro" id="IPR015421">
    <property type="entry name" value="PyrdxlP-dep_Trfase_major"/>
</dbReference>
<comment type="similarity">
    <text evidence="5">Belongs to the class-II pyridoxal-phosphate-dependent aminotransferase family. MalY/PatB cystathionine beta-lyase subfamily.</text>
</comment>
<name>A0ABT6MPT4_9GAMM</name>
<dbReference type="EC" id="4.4.1.13" evidence="2"/>
<evidence type="ECO:0000313" key="7">
    <source>
        <dbReference type="EMBL" id="MDH7452360.1"/>
    </source>
</evidence>
<comment type="caution">
    <text evidence="7">The sequence shown here is derived from an EMBL/GenBank/DDBJ whole genome shotgun (WGS) entry which is preliminary data.</text>
</comment>
<dbReference type="InterPro" id="IPR051798">
    <property type="entry name" value="Class-II_PLP-Dep_Aminotrans"/>
</dbReference>
<dbReference type="Pfam" id="PF00155">
    <property type="entry name" value="Aminotran_1_2"/>
    <property type="match status" value="1"/>
</dbReference>
<accession>A0ABT6MPT4</accession>
<gene>
    <name evidence="7" type="ORF">QF205_04570</name>
</gene>
<dbReference type="CDD" id="cd00609">
    <property type="entry name" value="AAT_like"/>
    <property type="match status" value="1"/>
</dbReference>
<evidence type="ECO:0000313" key="8">
    <source>
        <dbReference type="Proteomes" id="UP001160550"/>
    </source>
</evidence>
<evidence type="ECO:0000256" key="1">
    <source>
        <dbReference type="ARBA" id="ARBA00001933"/>
    </source>
</evidence>
<dbReference type="PANTHER" id="PTHR43525">
    <property type="entry name" value="PROTEIN MALY"/>
    <property type="match status" value="1"/>
</dbReference>